<feature type="region of interest" description="Disordered" evidence="1">
    <location>
        <begin position="1"/>
        <end position="51"/>
    </location>
</feature>
<organism evidence="2 3">
    <name type="scientific">Linum trigynum</name>
    <dbReference type="NCBI Taxonomy" id="586398"/>
    <lineage>
        <taxon>Eukaryota</taxon>
        <taxon>Viridiplantae</taxon>
        <taxon>Streptophyta</taxon>
        <taxon>Embryophyta</taxon>
        <taxon>Tracheophyta</taxon>
        <taxon>Spermatophyta</taxon>
        <taxon>Magnoliopsida</taxon>
        <taxon>eudicotyledons</taxon>
        <taxon>Gunneridae</taxon>
        <taxon>Pentapetalae</taxon>
        <taxon>rosids</taxon>
        <taxon>fabids</taxon>
        <taxon>Malpighiales</taxon>
        <taxon>Linaceae</taxon>
        <taxon>Linum</taxon>
    </lineage>
</organism>
<evidence type="ECO:0000313" key="3">
    <source>
        <dbReference type="Proteomes" id="UP001497516"/>
    </source>
</evidence>
<proteinExistence type="predicted"/>
<reference evidence="2 3" key="1">
    <citation type="submission" date="2024-04" db="EMBL/GenBank/DDBJ databases">
        <authorList>
            <person name="Fracassetti M."/>
        </authorList>
    </citation>
    <scope>NUCLEOTIDE SEQUENCE [LARGE SCALE GENOMIC DNA]</scope>
</reference>
<feature type="region of interest" description="Disordered" evidence="1">
    <location>
        <begin position="136"/>
        <end position="174"/>
    </location>
</feature>
<gene>
    <name evidence="2" type="ORF">LTRI10_LOCUS49460</name>
</gene>
<keyword evidence="3" id="KW-1185">Reference proteome</keyword>
<dbReference type="PANTHER" id="PTHR15000">
    <property type="entry name" value="ERYTHROID DIFFERENTIATION-RELATED FACTOR 1"/>
    <property type="match status" value="1"/>
</dbReference>
<sequence length="174" mass="18870">MAKKGKQRFPAESPKIHRRKLSVLRAGNNREETMEKPSPPSSRSSSSFDGSKELQCVGSLEVVRPKPVGFLCGSIPVPTDKSFHAIDSALVPSRQKVRAPPRYRMLPAETDLNTLPVVSNLPEKVLPIGAVRCKTTGAGDARISSQPPARRTPSKEQPIQGSSNRHGDLLILSS</sequence>
<feature type="compositionally biased region" description="Polar residues" evidence="1">
    <location>
        <begin position="155"/>
        <end position="164"/>
    </location>
</feature>
<protein>
    <submittedName>
        <fullName evidence="2">Uncharacterized protein</fullName>
    </submittedName>
</protein>
<accession>A0AAV2GJI1</accession>
<dbReference type="Proteomes" id="UP001497516">
    <property type="component" value="Chromosome 9"/>
</dbReference>
<dbReference type="EMBL" id="OZ034822">
    <property type="protein sequence ID" value="CAL1410008.1"/>
    <property type="molecule type" value="Genomic_DNA"/>
</dbReference>
<dbReference type="AlphaFoldDB" id="A0AAV2GJI1"/>
<dbReference type="GO" id="GO:0045893">
    <property type="term" value="P:positive regulation of DNA-templated transcription"/>
    <property type="evidence" value="ECO:0007669"/>
    <property type="project" value="TreeGrafter"/>
</dbReference>
<evidence type="ECO:0000313" key="2">
    <source>
        <dbReference type="EMBL" id="CAL1410008.1"/>
    </source>
</evidence>
<name>A0AAV2GJI1_9ROSI</name>
<evidence type="ECO:0000256" key="1">
    <source>
        <dbReference type="SAM" id="MobiDB-lite"/>
    </source>
</evidence>
<dbReference type="PANTHER" id="PTHR15000:SF1">
    <property type="entry name" value="ERYTHROID DIFFERENTIATION-RELATED FACTOR 1"/>
    <property type="match status" value="1"/>
</dbReference>